<dbReference type="Proteomes" id="UP001208689">
    <property type="component" value="Chromosome"/>
</dbReference>
<reference evidence="3" key="1">
    <citation type="submission" date="2022-09" db="EMBL/GenBank/DDBJ databases">
        <title>Actin cytoskeleton and complex cell architecture in an #Asgard archaeon.</title>
        <authorList>
            <person name="Ponce Toledo R.I."/>
            <person name="Schleper C."/>
            <person name="Rodrigues Oliveira T."/>
            <person name="Wollweber F."/>
            <person name="Xu J."/>
            <person name="Rittmann S."/>
            <person name="Klingl A."/>
            <person name="Pilhofer M."/>
        </authorList>
    </citation>
    <scope>NUCLEOTIDE SEQUENCE</scope>
    <source>
        <strain evidence="3">B-35</strain>
    </source>
</reference>
<evidence type="ECO:0000256" key="2">
    <source>
        <dbReference type="ARBA" id="ARBA00022803"/>
    </source>
</evidence>
<dbReference type="Pfam" id="PF13181">
    <property type="entry name" value="TPR_8"/>
    <property type="match status" value="1"/>
</dbReference>
<protein>
    <recommendedName>
        <fullName evidence="5">Tetratricopeptide repeat protein</fullName>
    </recommendedName>
</protein>
<organism evidence="3 4">
    <name type="scientific">Candidatus Lokiarchaeum ossiferum</name>
    <dbReference type="NCBI Taxonomy" id="2951803"/>
    <lineage>
        <taxon>Archaea</taxon>
        <taxon>Promethearchaeati</taxon>
        <taxon>Promethearchaeota</taxon>
        <taxon>Promethearchaeia</taxon>
        <taxon>Promethearchaeales</taxon>
        <taxon>Promethearchaeaceae</taxon>
        <taxon>Candidatus Lokiarchaeum</taxon>
    </lineage>
</organism>
<dbReference type="SMART" id="SM00028">
    <property type="entry name" value="TPR"/>
    <property type="match status" value="8"/>
</dbReference>
<gene>
    <name evidence="3" type="ORF">NEF87_001888</name>
</gene>
<keyword evidence="4" id="KW-1185">Reference proteome</keyword>
<name>A0ABY6HQH8_9ARCH</name>
<evidence type="ECO:0000256" key="1">
    <source>
        <dbReference type="ARBA" id="ARBA00022737"/>
    </source>
</evidence>
<evidence type="ECO:0000313" key="3">
    <source>
        <dbReference type="EMBL" id="UYP45603.1"/>
    </source>
</evidence>
<dbReference type="InterPro" id="IPR011990">
    <property type="entry name" value="TPR-like_helical_dom_sf"/>
</dbReference>
<dbReference type="Gene3D" id="1.25.40.10">
    <property type="entry name" value="Tetratricopeptide repeat domain"/>
    <property type="match status" value="3"/>
</dbReference>
<dbReference type="InterPro" id="IPR019734">
    <property type="entry name" value="TPR_rpt"/>
</dbReference>
<dbReference type="InterPro" id="IPR050498">
    <property type="entry name" value="Ycf3"/>
</dbReference>
<sequence>MTDFETQTKIELAQSKILEDPDNSKLIFEEILSKTGSQLVKSRCLNGLAKIDWDKGLSELASEKYEKSIQICQDHNYRLELVEALIGKAIILIFQGENDAGINLCNDALEKLTNKDEILLKVRANNSLAHAFYNKGSIEKSLTYYLDNQKILEGYDKYDYEKARISNNISMSYVSLGKIEEAAKYFKIAYDICKKLKFNKGIVVVSNNLAESLILLGKHNQAKDYFLEGIQVAHDNDIHDVSIEITYAGYLTEQGKFAEAHEIFEKLEKTFSMTKYQIQKIDLYSQFANFWILRGNFEEAKKQLKLALDTIDKSELTEQRINILISLAQVYQGLMDSKKSFEYLIEADKYAWGRNSEVGAAQVLIEKGKINIEKHQYYEAELALNRAFWISEKTHHNGLQLNAKILLAQNYLIQYKKTKEKLLLQKASKNIEESLFFSKSKGLVPKYVTLLIIQGALYNINMQTEQAIQNFTEAIKISSESSLENLKRISEEFLALTSGQYTQENSLKDESDQLFLALAVDEIKKTTDSHYSSSITLKDLQDTFMVLFKVDEVMGPMVLKANNLDPEDPLWFKDLILCGSLYTSALGQGQTYHQGLFGILPFGQRNLRSLIFAITLNDSSQKQERQHKKAYFLFTLIFSEKLKPFFQDRQKLESIFQEEIENVGDINLIDEKWLGDLRKKILNIFSKDFNLSFEISN</sequence>
<dbReference type="PANTHER" id="PTHR44858">
    <property type="entry name" value="TETRATRICOPEPTIDE REPEAT PROTEIN 6"/>
    <property type="match status" value="1"/>
</dbReference>
<proteinExistence type="predicted"/>
<evidence type="ECO:0008006" key="5">
    <source>
        <dbReference type="Google" id="ProtNLM"/>
    </source>
</evidence>
<keyword evidence="1" id="KW-0677">Repeat</keyword>
<keyword evidence="2" id="KW-0802">TPR repeat</keyword>
<dbReference type="PANTHER" id="PTHR44858:SF1">
    <property type="entry name" value="UDP-N-ACETYLGLUCOSAMINE--PEPTIDE N-ACETYLGLUCOSAMINYLTRANSFERASE SPINDLY-RELATED"/>
    <property type="match status" value="1"/>
</dbReference>
<evidence type="ECO:0000313" key="4">
    <source>
        <dbReference type="Proteomes" id="UP001208689"/>
    </source>
</evidence>
<accession>A0ABY6HQH8</accession>
<dbReference type="SUPFAM" id="SSF48452">
    <property type="entry name" value="TPR-like"/>
    <property type="match status" value="2"/>
</dbReference>
<dbReference type="EMBL" id="CP104013">
    <property type="protein sequence ID" value="UYP45603.1"/>
    <property type="molecule type" value="Genomic_DNA"/>
</dbReference>